<evidence type="ECO:0000313" key="4">
    <source>
        <dbReference type="Proteomes" id="UP000036122"/>
    </source>
</evidence>
<dbReference type="GO" id="GO:0005886">
    <property type="term" value="C:plasma membrane"/>
    <property type="evidence" value="ECO:0007669"/>
    <property type="project" value="TreeGrafter"/>
</dbReference>
<dbReference type="NCBIfam" id="TIGR00797">
    <property type="entry name" value="matE"/>
    <property type="match status" value="1"/>
</dbReference>
<dbReference type="PANTHER" id="PTHR43298:SF2">
    <property type="entry name" value="FMN_FAD EXPORTER YEEO-RELATED"/>
    <property type="match status" value="1"/>
</dbReference>
<evidence type="ECO:0000313" key="3">
    <source>
        <dbReference type="EMBL" id="KLT83321.1"/>
    </source>
</evidence>
<feature type="transmembrane region" description="Helical" evidence="2">
    <location>
        <begin position="53"/>
        <end position="72"/>
    </location>
</feature>
<dbReference type="InterPro" id="IPR002528">
    <property type="entry name" value="MATE_fam"/>
</dbReference>
<keyword evidence="2" id="KW-0812">Transmembrane</keyword>
<dbReference type="PANTHER" id="PTHR43298">
    <property type="entry name" value="MULTIDRUG RESISTANCE PROTEIN NORM-RELATED"/>
    <property type="match status" value="1"/>
</dbReference>
<feature type="transmembrane region" description="Helical" evidence="2">
    <location>
        <begin position="270"/>
        <end position="294"/>
    </location>
</feature>
<keyword evidence="1" id="KW-0813">Transport</keyword>
<dbReference type="GO" id="GO:0015297">
    <property type="term" value="F:antiporter activity"/>
    <property type="evidence" value="ECO:0007669"/>
    <property type="project" value="InterPro"/>
</dbReference>
<evidence type="ECO:0000256" key="2">
    <source>
        <dbReference type="SAM" id="Phobius"/>
    </source>
</evidence>
<keyword evidence="2" id="KW-0472">Membrane</keyword>
<feature type="transmembrane region" description="Helical" evidence="2">
    <location>
        <begin position="128"/>
        <end position="148"/>
    </location>
</feature>
<feature type="transmembrane region" description="Helical" evidence="2">
    <location>
        <begin position="93"/>
        <end position="116"/>
    </location>
</feature>
<comment type="caution">
    <text evidence="3">The sequence shown here is derived from an EMBL/GenBank/DDBJ whole genome shotgun (WGS) entry which is preliminary data.</text>
</comment>
<dbReference type="Pfam" id="PF01554">
    <property type="entry name" value="MatE"/>
    <property type="match status" value="2"/>
</dbReference>
<protein>
    <submittedName>
        <fullName evidence="3">MATE efflux family protein</fullName>
    </submittedName>
</protein>
<feature type="transmembrane region" description="Helical" evidence="2">
    <location>
        <begin position="343"/>
        <end position="361"/>
    </location>
</feature>
<feature type="transmembrane region" description="Helical" evidence="2">
    <location>
        <begin position="160"/>
        <end position="183"/>
    </location>
</feature>
<dbReference type="EMBL" id="JPHZ01000039">
    <property type="protein sequence ID" value="KLT83321.1"/>
    <property type="molecule type" value="Genomic_DNA"/>
</dbReference>
<feature type="transmembrane region" description="Helical" evidence="2">
    <location>
        <begin position="189"/>
        <end position="211"/>
    </location>
</feature>
<organism evidence="3 4">
    <name type="scientific">Acinetobacter baumannii MRSN 3527</name>
    <dbReference type="NCBI Taxonomy" id="1409923"/>
    <lineage>
        <taxon>Bacteria</taxon>
        <taxon>Pseudomonadati</taxon>
        <taxon>Pseudomonadota</taxon>
        <taxon>Gammaproteobacteria</taxon>
        <taxon>Moraxellales</taxon>
        <taxon>Moraxellaceae</taxon>
        <taxon>Acinetobacter</taxon>
        <taxon>Acinetobacter calcoaceticus/baumannii complex</taxon>
    </lineage>
</organism>
<feature type="transmembrane region" description="Helical" evidence="2">
    <location>
        <begin position="306"/>
        <end position="331"/>
    </location>
</feature>
<feature type="transmembrane region" description="Helical" evidence="2">
    <location>
        <begin position="382"/>
        <end position="402"/>
    </location>
</feature>
<keyword evidence="2" id="KW-1133">Transmembrane helix</keyword>
<gene>
    <name evidence="3" type="ORF">T630_3990</name>
</gene>
<accession>A0A0J0ZLS1</accession>
<dbReference type="Proteomes" id="UP000036122">
    <property type="component" value="Unassembled WGS sequence"/>
</dbReference>
<sequence length="451" mass="48776">MNMLKDISLPILKLALPLILIQICQASLGVINTIVAGRYHYIDLAGIGLGSNMWTPVFILFTGVLYVLVPKISAVQQAHKAEIATLIQQGKKMAFLLSIFGFILIQLLALLCPWLIENPQVASIAKQYLHFVAFGVPGLVYMTLFRFISEGHSLLKPIILTYLILLFCDALLCVVLVKGIGFISEIGGAGTGLATAISAYIACFCMYQLVAKAVPELKTNKAKVNIQQSLQLLKQGLPIGITLVLQILALATLAFFASQLGAKAIAAHQIVINIAMLIIMIPIAISSATTIRVAYFSATHDHQSKLATSAAVAVITLIYGVVIAGLLVAFAEPLTGLFSNDAEVLNIAAGLMSFIAVFLIFDAIQTVASGVLRGLQQFMQPLFVILFCYWLVIIPLSYLMGVRGWLQERANVDVIWLVLTCGISLAAILLVIQSYRYLKKGELPVGETIST</sequence>
<dbReference type="PATRIC" id="fig|1409923.3.peg.1473"/>
<dbReference type="GO" id="GO:0042910">
    <property type="term" value="F:xenobiotic transmembrane transporter activity"/>
    <property type="evidence" value="ECO:0007669"/>
    <property type="project" value="InterPro"/>
</dbReference>
<evidence type="ECO:0000256" key="1">
    <source>
        <dbReference type="ARBA" id="ARBA00022448"/>
    </source>
</evidence>
<reference evidence="3 4" key="1">
    <citation type="submission" date="2014-07" db="EMBL/GenBank/DDBJ databases">
        <authorList>
            <person name="Harkins D.M."/>
            <person name="Lesho E."/>
            <person name="Waterman P.E."/>
            <person name="Chan A."/>
            <person name="Fouts D.E."/>
        </authorList>
    </citation>
    <scope>NUCLEOTIDE SEQUENCE [LARGE SCALE GENOMIC DNA]</scope>
    <source>
        <strain evidence="3 4">MRSN 3527</strain>
    </source>
</reference>
<dbReference type="RefSeq" id="WP_001056738.1">
    <property type="nucleotide sequence ID" value="NZ_JPHZ01000039.1"/>
</dbReference>
<name>A0A0J0ZLS1_ACIBA</name>
<feature type="transmembrane region" description="Helical" evidence="2">
    <location>
        <begin position="414"/>
        <end position="432"/>
    </location>
</feature>
<dbReference type="InterPro" id="IPR050222">
    <property type="entry name" value="MATE_MdtK"/>
</dbReference>
<proteinExistence type="predicted"/>
<feature type="transmembrane region" description="Helical" evidence="2">
    <location>
        <begin position="232"/>
        <end position="258"/>
    </location>
</feature>
<dbReference type="AlphaFoldDB" id="A0A0J0ZLS1"/>